<comment type="similarity">
    <text evidence="2 6">Belongs to the FKBP-type PPIase family.</text>
</comment>
<protein>
    <recommendedName>
        <fullName evidence="6">Peptidyl-prolyl cis-trans isomerase</fullName>
        <ecNumber evidence="6">5.2.1.8</ecNumber>
    </recommendedName>
</protein>
<keyword evidence="9" id="KW-1185">Reference proteome</keyword>
<keyword evidence="3 5" id="KW-0697">Rotamase</keyword>
<evidence type="ECO:0000313" key="8">
    <source>
        <dbReference type="EMBL" id="MCW1915054.1"/>
    </source>
</evidence>
<accession>A0ABT3G642</accession>
<evidence type="ECO:0000256" key="4">
    <source>
        <dbReference type="ARBA" id="ARBA00023235"/>
    </source>
</evidence>
<evidence type="ECO:0000256" key="1">
    <source>
        <dbReference type="ARBA" id="ARBA00000971"/>
    </source>
</evidence>
<dbReference type="GO" id="GO:0003755">
    <property type="term" value="F:peptidyl-prolyl cis-trans isomerase activity"/>
    <property type="evidence" value="ECO:0007669"/>
    <property type="project" value="UniProtKB-EC"/>
</dbReference>
<reference evidence="8" key="1">
    <citation type="submission" date="2022-10" db="EMBL/GenBank/DDBJ databases">
        <title>Luteolibacter sp. GHJ8, whole genome shotgun sequencing project.</title>
        <authorList>
            <person name="Zhao G."/>
            <person name="Shen L."/>
        </authorList>
    </citation>
    <scope>NUCLEOTIDE SEQUENCE</scope>
    <source>
        <strain evidence="8">GHJ8</strain>
    </source>
</reference>
<dbReference type="Pfam" id="PF00254">
    <property type="entry name" value="FKBP_C"/>
    <property type="match status" value="2"/>
</dbReference>
<evidence type="ECO:0000256" key="6">
    <source>
        <dbReference type="RuleBase" id="RU003915"/>
    </source>
</evidence>
<evidence type="ECO:0000313" key="9">
    <source>
        <dbReference type="Proteomes" id="UP001165653"/>
    </source>
</evidence>
<dbReference type="RefSeq" id="WP_264514597.1">
    <property type="nucleotide sequence ID" value="NZ_JAPDDR010000008.1"/>
</dbReference>
<dbReference type="Gene3D" id="3.10.50.40">
    <property type="match status" value="2"/>
</dbReference>
<evidence type="ECO:0000259" key="7">
    <source>
        <dbReference type="PROSITE" id="PS50059"/>
    </source>
</evidence>
<feature type="domain" description="PPIase FKBP-type" evidence="7">
    <location>
        <begin position="166"/>
        <end position="250"/>
    </location>
</feature>
<gene>
    <name evidence="8" type="ORF">OJ996_15815</name>
</gene>
<dbReference type="EC" id="5.2.1.8" evidence="6"/>
<dbReference type="PANTHER" id="PTHR43811:SF19">
    <property type="entry name" value="39 KDA FK506-BINDING NUCLEAR PROTEIN"/>
    <property type="match status" value="1"/>
</dbReference>
<organism evidence="8 9">
    <name type="scientific">Luteolibacter rhizosphaerae</name>
    <dbReference type="NCBI Taxonomy" id="2989719"/>
    <lineage>
        <taxon>Bacteria</taxon>
        <taxon>Pseudomonadati</taxon>
        <taxon>Verrucomicrobiota</taxon>
        <taxon>Verrucomicrobiia</taxon>
        <taxon>Verrucomicrobiales</taxon>
        <taxon>Verrucomicrobiaceae</taxon>
        <taxon>Luteolibacter</taxon>
    </lineage>
</organism>
<feature type="domain" description="PPIase FKBP-type" evidence="7">
    <location>
        <begin position="39"/>
        <end position="123"/>
    </location>
</feature>
<comment type="caution">
    <text evidence="8">The sequence shown here is derived from an EMBL/GenBank/DDBJ whole genome shotgun (WGS) entry which is preliminary data.</text>
</comment>
<name>A0ABT3G642_9BACT</name>
<evidence type="ECO:0000256" key="3">
    <source>
        <dbReference type="ARBA" id="ARBA00023110"/>
    </source>
</evidence>
<dbReference type="PROSITE" id="PS50059">
    <property type="entry name" value="FKBP_PPIASE"/>
    <property type="match status" value="2"/>
</dbReference>
<dbReference type="EMBL" id="JAPDDR010000008">
    <property type="protein sequence ID" value="MCW1915054.1"/>
    <property type="molecule type" value="Genomic_DNA"/>
</dbReference>
<dbReference type="Proteomes" id="UP001165653">
    <property type="component" value="Unassembled WGS sequence"/>
</dbReference>
<dbReference type="InterPro" id="IPR046357">
    <property type="entry name" value="PPIase_dom_sf"/>
</dbReference>
<keyword evidence="4 5" id="KW-0413">Isomerase</keyword>
<proteinExistence type="inferred from homology"/>
<comment type="catalytic activity">
    <reaction evidence="1 5 6">
        <text>[protein]-peptidylproline (omega=180) = [protein]-peptidylproline (omega=0)</text>
        <dbReference type="Rhea" id="RHEA:16237"/>
        <dbReference type="Rhea" id="RHEA-COMP:10747"/>
        <dbReference type="Rhea" id="RHEA-COMP:10748"/>
        <dbReference type="ChEBI" id="CHEBI:83833"/>
        <dbReference type="ChEBI" id="CHEBI:83834"/>
        <dbReference type="EC" id="5.2.1.8"/>
    </reaction>
</comment>
<sequence length="250" mass="26581">MPAAPEDVKAAPADAITSPTGLASKVLQAGDGSDKPGPADTVTVHYSGWTTDGRQFDSSVDRGKTISFALNQVIAGWTEGLQLMVTGEKRRFWIPANLAYGENPRGGAPKGMLVFDVELFDIKKAPEPPPVPEDVAAPPADAVKTASGLASKVLSPGNGSRHPKATDQVEVHYTGWTTDGELFDSSVIRDEPVVFPLNRVIPGWTEGVQLMVGGEKRRFWIPAKLAYGENPPPGAPAGMLVFDVELLDIL</sequence>
<dbReference type="InterPro" id="IPR001179">
    <property type="entry name" value="PPIase_FKBP_dom"/>
</dbReference>
<dbReference type="SUPFAM" id="SSF54534">
    <property type="entry name" value="FKBP-like"/>
    <property type="match status" value="2"/>
</dbReference>
<evidence type="ECO:0000256" key="2">
    <source>
        <dbReference type="ARBA" id="ARBA00006577"/>
    </source>
</evidence>
<dbReference type="PANTHER" id="PTHR43811">
    <property type="entry name" value="FKBP-TYPE PEPTIDYL-PROLYL CIS-TRANS ISOMERASE FKPA"/>
    <property type="match status" value="1"/>
</dbReference>
<evidence type="ECO:0000256" key="5">
    <source>
        <dbReference type="PROSITE-ProRule" id="PRU00277"/>
    </source>
</evidence>